<comment type="caution">
    <text evidence="2">The sequence shown here is derived from an EMBL/GenBank/DDBJ whole genome shotgun (WGS) entry which is preliminary data.</text>
</comment>
<proteinExistence type="predicted"/>
<evidence type="ECO:0000313" key="3">
    <source>
        <dbReference type="Proteomes" id="UP000619260"/>
    </source>
</evidence>
<dbReference type="EMBL" id="BOPF01000040">
    <property type="protein sequence ID" value="GIJ50834.1"/>
    <property type="molecule type" value="Genomic_DNA"/>
</dbReference>
<evidence type="ECO:0000256" key="1">
    <source>
        <dbReference type="SAM" id="MobiDB-lite"/>
    </source>
</evidence>
<dbReference type="Proteomes" id="UP000619260">
    <property type="component" value="Unassembled WGS sequence"/>
</dbReference>
<feature type="region of interest" description="Disordered" evidence="1">
    <location>
        <begin position="28"/>
        <end position="49"/>
    </location>
</feature>
<dbReference type="AlphaFoldDB" id="A0A8J3YSE2"/>
<evidence type="ECO:0000313" key="2">
    <source>
        <dbReference type="EMBL" id="GIJ50834.1"/>
    </source>
</evidence>
<keyword evidence="3" id="KW-1185">Reference proteome</keyword>
<sequence length="104" mass="11259">MNVEWHAAWRAALDAMEADVARIERLARGAQEDDEQEPWTPPAGLGPLPPELKARAEELLARQQAATHDVAVALGHNRRHAAFAARVESGDPGAPRPGYIDHAA</sequence>
<name>A0A8J3YSE2_9ACTN</name>
<reference evidence="2" key="1">
    <citation type="submission" date="2021-01" db="EMBL/GenBank/DDBJ databases">
        <title>Whole genome shotgun sequence of Virgisporangium aliadipatigenens NBRC 105644.</title>
        <authorList>
            <person name="Komaki H."/>
            <person name="Tamura T."/>
        </authorList>
    </citation>
    <scope>NUCLEOTIDE SEQUENCE</scope>
    <source>
        <strain evidence="2">NBRC 105644</strain>
    </source>
</reference>
<organism evidence="2 3">
    <name type="scientific">Virgisporangium aliadipatigenens</name>
    <dbReference type="NCBI Taxonomy" id="741659"/>
    <lineage>
        <taxon>Bacteria</taxon>
        <taxon>Bacillati</taxon>
        <taxon>Actinomycetota</taxon>
        <taxon>Actinomycetes</taxon>
        <taxon>Micromonosporales</taxon>
        <taxon>Micromonosporaceae</taxon>
        <taxon>Virgisporangium</taxon>
    </lineage>
</organism>
<gene>
    <name evidence="2" type="ORF">Val02_77200</name>
</gene>
<dbReference type="RefSeq" id="WP_203904259.1">
    <property type="nucleotide sequence ID" value="NZ_BOPF01000040.1"/>
</dbReference>
<protein>
    <submittedName>
        <fullName evidence="2">Uncharacterized protein</fullName>
    </submittedName>
</protein>
<accession>A0A8J3YSE2</accession>